<dbReference type="InterPro" id="IPR003444">
    <property type="entry name" value="MraZ"/>
</dbReference>
<dbReference type="SUPFAM" id="SSF89447">
    <property type="entry name" value="AbrB/MazE/MraZ-like"/>
    <property type="match status" value="1"/>
</dbReference>
<evidence type="ECO:0000256" key="3">
    <source>
        <dbReference type="ARBA" id="ARBA00022737"/>
    </source>
</evidence>
<dbReference type="PANTHER" id="PTHR34701">
    <property type="entry name" value="TRANSCRIPTIONAL REGULATOR MRAZ"/>
    <property type="match status" value="1"/>
</dbReference>
<evidence type="ECO:0000313" key="9">
    <source>
        <dbReference type="EMBL" id="EFB90228.1"/>
    </source>
</evidence>
<keyword evidence="10" id="KW-1185">Reference proteome</keyword>
<dbReference type="Gene3D" id="3.40.1550.20">
    <property type="entry name" value="Transcriptional regulator MraZ domain"/>
    <property type="match status" value="1"/>
</dbReference>
<name>A0ABM9ZTI6_9BACT</name>
<protein>
    <recommendedName>
        <fullName evidence="1 7">Transcriptional regulator MraZ</fullName>
    </recommendedName>
</protein>
<accession>A0ABM9ZTI6</accession>
<dbReference type="InterPro" id="IPR038619">
    <property type="entry name" value="MraZ_sf"/>
</dbReference>
<evidence type="ECO:0000259" key="8">
    <source>
        <dbReference type="PROSITE" id="PS51740"/>
    </source>
</evidence>
<evidence type="ECO:0000256" key="5">
    <source>
        <dbReference type="ARBA" id="ARBA00023125"/>
    </source>
</evidence>
<dbReference type="EMBL" id="ADFP01000090">
    <property type="protein sequence ID" value="EFB90228.1"/>
    <property type="molecule type" value="Genomic_DNA"/>
</dbReference>
<feature type="domain" description="SpoVT-AbrB" evidence="8">
    <location>
        <begin position="78"/>
        <end position="121"/>
    </location>
</feature>
<dbReference type="InterPro" id="IPR020603">
    <property type="entry name" value="MraZ_dom"/>
</dbReference>
<dbReference type="NCBIfam" id="TIGR00242">
    <property type="entry name" value="division/cell wall cluster transcriptional repressor MraZ"/>
    <property type="match status" value="1"/>
</dbReference>
<dbReference type="RefSeq" id="WP_009165315.1">
    <property type="nucleotide sequence ID" value="NZ_ADFP01000090.1"/>
</dbReference>
<dbReference type="PANTHER" id="PTHR34701:SF1">
    <property type="entry name" value="TRANSCRIPTIONAL REGULATOR MRAZ"/>
    <property type="match status" value="1"/>
</dbReference>
<dbReference type="InterPro" id="IPR037914">
    <property type="entry name" value="SpoVT-AbrB_sf"/>
</dbReference>
<evidence type="ECO:0000256" key="2">
    <source>
        <dbReference type="ARBA" id="ARBA00022490"/>
    </source>
</evidence>
<dbReference type="Proteomes" id="UP000006462">
    <property type="component" value="Unassembled WGS sequence"/>
</dbReference>
<evidence type="ECO:0000313" key="10">
    <source>
        <dbReference type="Proteomes" id="UP000006462"/>
    </source>
</evidence>
<dbReference type="GeneID" id="90986022"/>
<dbReference type="PROSITE" id="PS51740">
    <property type="entry name" value="SPOVT_ABRB"/>
    <property type="match status" value="2"/>
</dbReference>
<proteinExistence type="inferred from homology"/>
<keyword evidence="6 7" id="KW-0804">Transcription</keyword>
<evidence type="ECO:0000256" key="6">
    <source>
        <dbReference type="ARBA" id="ARBA00023163"/>
    </source>
</evidence>
<dbReference type="HAMAP" id="MF_01008">
    <property type="entry name" value="MraZ"/>
    <property type="match status" value="1"/>
</dbReference>
<keyword evidence="3" id="KW-0677">Repeat</keyword>
<comment type="caution">
    <text evidence="9">The sequence shown here is derived from an EMBL/GenBank/DDBJ whole genome shotgun (WGS) entry which is preliminary data.</text>
</comment>
<reference evidence="9 10" key="1">
    <citation type="submission" date="2009-12" db="EMBL/GenBank/DDBJ databases">
        <authorList>
            <person name="Shrivastava S."/>
            <person name="Madupu R."/>
            <person name="Durkin A.S."/>
            <person name="Torralba M."/>
            <person name="Methe B."/>
            <person name="Sutton G.G."/>
            <person name="Strausberg R.L."/>
            <person name="Nelson K.E."/>
        </authorList>
    </citation>
    <scope>NUCLEOTIDE SEQUENCE [LARGE SCALE GENOMIC DNA]</scope>
    <source>
        <strain evidence="9 10">W5455</strain>
    </source>
</reference>
<comment type="subunit">
    <text evidence="7">Forms oligomers.</text>
</comment>
<evidence type="ECO:0000256" key="4">
    <source>
        <dbReference type="ARBA" id="ARBA00023015"/>
    </source>
</evidence>
<dbReference type="InterPro" id="IPR007159">
    <property type="entry name" value="SpoVT-AbrB_dom"/>
</dbReference>
<dbReference type="InterPro" id="IPR035644">
    <property type="entry name" value="MraZ_C"/>
</dbReference>
<comment type="subcellular location">
    <subcellularLocation>
        <location evidence="7">Cytoplasm</location>
        <location evidence="7">Nucleoid</location>
    </subcellularLocation>
</comment>
<comment type="similarity">
    <text evidence="7">Belongs to the MraZ family.</text>
</comment>
<dbReference type="Pfam" id="PF02381">
    <property type="entry name" value="MraZ"/>
    <property type="match status" value="2"/>
</dbReference>
<evidence type="ECO:0000256" key="7">
    <source>
        <dbReference type="HAMAP-Rule" id="MF_01008"/>
    </source>
</evidence>
<organism evidence="9 10">
    <name type="scientific">Pyramidobacter piscolens W5455</name>
    <dbReference type="NCBI Taxonomy" id="352165"/>
    <lineage>
        <taxon>Bacteria</taxon>
        <taxon>Thermotogati</taxon>
        <taxon>Synergistota</taxon>
        <taxon>Synergistia</taxon>
        <taxon>Synergistales</taxon>
        <taxon>Dethiosulfovibrionaceae</taxon>
        <taxon>Pyramidobacter</taxon>
    </lineage>
</organism>
<keyword evidence="2 7" id="KW-0963">Cytoplasm</keyword>
<sequence length="145" mass="16128">MDMFMGSYDHRIDNKGRLVMPAKFRAQIGDTVVCTVGLDNCLAVYPMDAWSVYLQKLQSLPFTKGQARQFMRTLLGAAEELPVDGQGRILLSVKLRKYALLSDAVVVNGVNDHLEIWNSEKWAASNDEMLENFTSLAEGVSDLGV</sequence>
<keyword evidence="4 7" id="KW-0805">Transcription regulation</keyword>
<dbReference type="CDD" id="cd16320">
    <property type="entry name" value="MraZ_N"/>
    <property type="match status" value="1"/>
</dbReference>
<gene>
    <name evidence="7 9" type="primary">mraZ</name>
    <name evidence="9" type="ORF">HMPREF7215_2700</name>
</gene>
<dbReference type="CDD" id="cd16321">
    <property type="entry name" value="MraZ_C"/>
    <property type="match status" value="1"/>
</dbReference>
<evidence type="ECO:0000256" key="1">
    <source>
        <dbReference type="ARBA" id="ARBA00013860"/>
    </source>
</evidence>
<keyword evidence="5 7" id="KW-0238">DNA-binding</keyword>
<dbReference type="InterPro" id="IPR035642">
    <property type="entry name" value="MraZ_N"/>
</dbReference>
<feature type="domain" description="SpoVT-AbrB" evidence="8">
    <location>
        <begin position="7"/>
        <end position="49"/>
    </location>
</feature>